<dbReference type="Gene3D" id="2.60.40.10">
    <property type="entry name" value="Immunoglobulins"/>
    <property type="match status" value="1"/>
</dbReference>
<dbReference type="InterPro" id="IPR013783">
    <property type="entry name" value="Ig-like_fold"/>
</dbReference>
<dbReference type="InterPro" id="IPR007110">
    <property type="entry name" value="Ig-like_dom"/>
</dbReference>
<dbReference type="InterPro" id="IPR037055">
    <property type="entry name" value="MHC_I-like_Ag-recog_sf"/>
</dbReference>
<dbReference type="OrthoDB" id="8936120at2759"/>
<dbReference type="PROSITE" id="PS00290">
    <property type="entry name" value="IG_MHC"/>
    <property type="match status" value="1"/>
</dbReference>
<dbReference type="PANTHER" id="PTHR16675">
    <property type="entry name" value="MHC CLASS I-RELATED"/>
    <property type="match status" value="1"/>
</dbReference>
<protein>
    <recommendedName>
        <fullName evidence="5">Ig-like domain-containing protein</fullName>
    </recommendedName>
</protein>
<evidence type="ECO:0000256" key="2">
    <source>
        <dbReference type="ARBA" id="ARBA00023319"/>
    </source>
</evidence>
<evidence type="ECO:0000313" key="7">
    <source>
        <dbReference type="Proteomes" id="UP000829720"/>
    </source>
</evidence>
<dbReference type="AlphaFoldDB" id="A0A8T3CID7"/>
<keyword evidence="7" id="KW-1185">Reference proteome</keyword>
<comment type="caution">
    <text evidence="6">The sequence shown here is derived from an EMBL/GenBank/DDBJ whole genome shotgun (WGS) entry which is preliminary data.</text>
</comment>
<dbReference type="InterPro" id="IPR036179">
    <property type="entry name" value="Ig-like_dom_sf"/>
</dbReference>
<dbReference type="InterPro" id="IPR003006">
    <property type="entry name" value="Ig/MHC_CS"/>
</dbReference>
<keyword evidence="4" id="KW-1133">Transmembrane helix</keyword>
<keyword evidence="4" id="KW-0472">Membrane</keyword>
<feature type="domain" description="Ig-like" evidence="5">
    <location>
        <begin position="243"/>
        <end position="334"/>
    </location>
</feature>
<name>A0A8T3CID7_9TELE</name>
<dbReference type="SUPFAM" id="SSF54452">
    <property type="entry name" value="MHC antigen-recognition domain"/>
    <property type="match status" value="1"/>
</dbReference>
<gene>
    <name evidence="6" type="ORF">AGOR_G00234770</name>
</gene>
<evidence type="ECO:0000256" key="3">
    <source>
        <dbReference type="SAM" id="MobiDB-lite"/>
    </source>
</evidence>
<dbReference type="EMBL" id="JAERUA010000023">
    <property type="protein sequence ID" value="KAI1883751.1"/>
    <property type="molecule type" value="Genomic_DNA"/>
</dbReference>
<feature type="transmembrane region" description="Helical" evidence="4">
    <location>
        <begin position="347"/>
        <end position="368"/>
    </location>
</feature>
<dbReference type="Gene3D" id="3.30.500.10">
    <property type="entry name" value="MHC class I-like antigen recognition-like"/>
    <property type="match status" value="1"/>
</dbReference>
<keyword evidence="4" id="KW-0812">Transmembrane</keyword>
<dbReference type="GO" id="GO:0005615">
    <property type="term" value="C:extracellular space"/>
    <property type="evidence" value="ECO:0007669"/>
    <property type="project" value="TreeGrafter"/>
</dbReference>
<evidence type="ECO:0000259" key="5">
    <source>
        <dbReference type="PROSITE" id="PS50835"/>
    </source>
</evidence>
<dbReference type="InterPro" id="IPR011161">
    <property type="entry name" value="MHC_I-like_Ag-recog"/>
</dbReference>
<dbReference type="Pfam" id="PF07654">
    <property type="entry name" value="C1-set"/>
    <property type="match status" value="1"/>
</dbReference>
<feature type="compositionally biased region" description="Basic and acidic residues" evidence="3">
    <location>
        <begin position="409"/>
        <end position="422"/>
    </location>
</feature>
<reference evidence="6" key="1">
    <citation type="submission" date="2021-01" db="EMBL/GenBank/DDBJ databases">
        <authorList>
            <person name="Zahm M."/>
            <person name="Roques C."/>
            <person name="Cabau C."/>
            <person name="Klopp C."/>
            <person name="Donnadieu C."/>
            <person name="Jouanno E."/>
            <person name="Lampietro C."/>
            <person name="Louis A."/>
            <person name="Herpin A."/>
            <person name="Echchiki A."/>
            <person name="Berthelot C."/>
            <person name="Parey E."/>
            <person name="Roest-Crollius H."/>
            <person name="Braasch I."/>
            <person name="Postlethwait J."/>
            <person name="Bobe J."/>
            <person name="Montfort J."/>
            <person name="Bouchez O."/>
            <person name="Begum T."/>
            <person name="Mejri S."/>
            <person name="Adams A."/>
            <person name="Chen W.-J."/>
            <person name="Guiguen Y."/>
        </authorList>
    </citation>
    <scope>NUCLEOTIDE SEQUENCE</scope>
    <source>
        <tissue evidence="6">Blood</tissue>
    </source>
</reference>
<organism evidence="6 7">
    <name type="scientific">Albula goreensis</name>
    <dbReference type="NCBI Taxonomy" id="1534307"/>
    <lineage>
        <taxon>Eukaryota</taxon>
        <taxon>Metazoa</taxon>
        <taxon>Chordata</taxon>
        <taxon>Craniata</taxon>
        <taxon>Vertebrata</taxon>
        <taxon>Euteleostomi</taxon>
        <taxon>Actinopterygii</taxon>
        <taxon>Neopterygii</taxon>
        <taxon>Teleostei</taxon>
        <taxon>Albuliformes</taxon>
        <taxon>Albulidae</taxon>
        <taxon>Albula</taxon>
    </lineage>
</organism>
<dbReference type="InterPro" id="IPR050208">
    <property type="entry name" value="MHC_class-I_related"/>
</dbReference>
<keyword evidence="1" id="KW-0325">Glycoprotein</keyword>
<evidence type="ECO:0000256" key="4">
    <source>
        <dbReference type="SAM" id="Phobius"/>
    </source>
</evidence>
<sequence length="422" mass="48000">MLMKALCSPLIDVTPDSHAYGQTKAAMDPSVVVLFLDRLCFSLFDADGEPEHRAAVVTAARRKVCSHSLSYLITLTEGPNPFPEMTIVGMVDDIVVEYYDSIGKELLSRQHQHHQDEGLPDETFKRMAITRNGYSLKNRFHSMMRHFNDSVAVHTYQRIAGCELDDDGTERFQSKDAYNGKDMLFFDLKSGTWRCLFPDMECDNHWLAFTKSLLFQMYRPLCIRTLKSYLYQDSGILKRRVFPRVRVFQKEGGGAGGGEVTCLATGFYPRHIELTLQRDGHPVPDQELTSGDTLPNGDGTYQKRRSLSISAQELRERHRYTCTVRHVSADNKLDIACESHPGPDIRLISAASLTALTVVLLIIGICIWRTRRSGEQECSRTVKNEEEKERINAAAREVKYEEGDEETEGERQIEGEKEIYQT</sequence>
<evidence type="ECO:0000256" key="1">
    <source>
        <dbReference type="ARBA" id="ARBA00023180"/>
    </source>
</evidence>
<dbReference type="GO" id="GO:0006955">
    <property type="term" value="P:immune response"/>
    <property type="evidence" value="ECO:0007669"/>
    <property type="project" value="TreeGrafter"/>
</dbReference>
<feature type="region of interest" description="Disordered" evidence="3">
    <location>
        <begin position="281"/>
        <end position="302"/>
    </location>
</feature>
<dbReference type="SUPFAM" id="SSF48726">
    <property type="entry name" value="Immunoglobulin"/>
    <property type="match status" value="1"/>
</dbReference>
<proteinExistence type="predicted"/>
<feature type="region of interest" description="Disordered" evidence="3">
    <location>
        <begin position="394"/>
        <end position="422"/>
    </location>
</feature>
<evidence type="ECO:0000313" key="6">
    <source>
        <dbReference type="EMBL" id="KAI1883751.1"/>
    </source>
</evidence>
<dbReference type="Pfam" id="PF00129">
    <property type="entry name" value="MHC_I"/>
    <property type="match status" value="1"/>
</dbReference>
<dbReference type="InterPro" id="IPR011162">
    <property type="entry name" value="MHC_I/II-like_Ag-recog"/>
</dbReference>
<dbReference type="PANTHER" id="PTHR16675:SF191">
    <property type="entry name" value="CLASS I HISTOCOMPATIBILITY ANTIGEN, F10 ALPHA CHAIN-LIKE-RELATED"/>
    <property type="match status" value="1"/>
</dbReference>
<dbReference type="Proteomes" id="UP000829720">
    <property type="component" value="Unassembled WGS sequence"/>
</dbReference>
<dbReference type="InterPro" id="IPR003597">
    <property type="entry name" value="Ig_C1-set"/>
</dbReference>
<dbReference type="GO" id="GO:0009897">
    <property type="term" value="C:external side of plasma membrane"/>
    <property type="evidence" value="ECO:0007669"/>
    <property type="project" value="TreeGrafter"/>
</dbReference>
<accession>A0A8T3CID7</accession>
<dbReference type="PROSITE" id="PS50835">
    <property type="entry name" value="IG_LIKE"/>
    <property type="match status" value="1"/>
</dbReference>
<dbReference type="SMART" id="SM00407">
    <property type="entry name" value="IGc1"/>
    <property type="match status" value="1"/>
</dbReference>
<keyword evidence="2" id="KW-0393">Immunoglobulin domain</keyword>